<keyword evidence="4" id="KW-0472">Membrane</keyword>
<keyword evidence="6" id="KW-1185">Reference proteome</keyword>
<feature type="compositionally biased region" description="Low complexity" evidence="3">
    <location>
        <begin position="894"/>
        <end position="918"/>
    </location>
</feature>
<reference evidence="5 6" key="1">
    <citation type="journal article" date="2018" name="J. Allergy Clin. Immunol.">
        <title>High-quality assembly of Dermatophagoides pteronyssinus genome and transcriptome reveals a wide range of novel allergens.</title>
        <authorList>
            <person name="Liu X.Y."/>
            <person name="Yang K.Y."/>
            <person name="Wang M.Q."/>
            <person name="Kwok J.S."/>
            <person name="Zeng X."/>
            <person name="Yang Z."/>
            <person name="Xiao X.J."/>
            <person name="Lau C.P."/>
            <person name="Li Y."/>
            <person name="Huang Z.M."/>
            <person name="Ba J.G."/>
            <person name="Yim A.K."/>
            <person name="Ouyang C.Y."/>
            <person name="Ngai S.M."/>
            <person name="Chan T.F."/>
            <person name="Leung E.L."/>
            <person name="Liu L."/>
            <person name="Liu Z.G."/>
            <person name="Tsui S.K."/>
        </authorList>
    </citation>
    <scope>NUCLEOTIDE SEQUENCE [LARGE SCALE GENOMIC DNA]</scope>
    <source>
        <strain evidence="5">Derp</strain>
    </source>
</reference>
<sequence length="1139" mass="128072">MNNQQQIINILNNHHFISIFIHCWLLTIVKIFCQPTNEYSTLSSISMNFDNQTNFDPLIIVTLSSANDSKWTELCPCRLCRYDDQGNREIICDTGGYIDIPFDRISSNVDSIVISAPNDRPNNLTLGPLFYRFPRLKKLRITKSRIPAIGSSTFRYRTILQTLDLSQNLIKHLIDSNFHGLRQLETLNLSHNLLSELASGTFQQLYRLKHLSLANNRLDTITIRLFYNLTNLITLDLSSNPIHEIPPKNIIDLRSLQQLSLRNCQLKQIHSLFYQNLPNLKILDLRNNYLKIINTFEFSSLHQLIDLYLDYNHLNQIDSLAFVGLNLRHLSLSNNYLIELPEQTFSNCTIIELDLSTNNFTTFDSKIFESLSNDLKKLSLNNITTLKEPSISVSRLLSPLRQLEFVELSYLRLDSGSSNSLSSDLFGQNRQTLRHVNLSHNAFVNISVRLLDELYQIEVLDLSYNSLYELSSEFLYILNQYRNLSLIFFDQNPWSCYRCHLLYFRNWITTPYSSIHSKYNNNNNNDRIENLNTINNDSQEFDENSLTSLPTIVLNPYQKACQIYDRCAICRYPPNLDGIRVDLLEDWKLEWCTDPTVQLRVSTTEPNVGLVLALLIIIILIIVIIGVIVYYRNRGAIYFTNEELLYGRQSAYDDGTTTTGPIGGIMHQSNHKSSAYNISNAIRYFADATASPPDSMSVASIDSLYHHSNASHPHHYHHRNSLQQQQQQQQRSTTTTTIVDHKPMNGQLYAQVNRSSLRRNELRPQASYESTTTTTIPRIKTGQLNRLQSSDKSVSGSIATLQREHRLSSDNQTQMDNKSHSTALLRQQRSQQSIISNHSMEEPLIESVPISTLKRSSGKKVIMLNSQPTIELSEPPKLSKPPPPPPMNGKKTIKSIQSIPSKQSTTSKSLSLSSNQSSFGNKDKGGGKDSINESKSSKRKKRSTIDTSKSTPLTPPPPPPPTSTSSSSSSSSSSASSSTSSSSSSSLNSSSISKSIDHQDSDDDHHGHDINDSDDDDDNLPQTLCPYEEVEHDSINDDDNDDSDSREPSPSGSIDLSPPTELPAAATKHHQNNNQQKQQQQSSSAIEPNEPINCSSSLEEEESLTTAALAENGTGNCSQLSSAGSIGGHSSTEFGPKSD</sequence>
<evidence type="ECO:0000256" key="2">
    <source>
        <dbReference type="ARBA" id="ARBA00022737"/>
    </source>
</evidence>
<dbReference type="Proteomes" id="UP000887458">
    <property type="component" value="Unassembled WGS sequence"/>
</dbReference>
<dbReference type="InterPro" id="IPR001611">
    <property type="entry name" value="Leu-rich_rpt"/>
</dbReference>
<evidence type="ECO:0000256" key="4">
    <source>
        <dbReference type="SAM" id="Phobius"/>
    </source>
</evidence>
<feature type="compositionally biased region" description="Polar residues" evidence="3">
    <location>
        <begin position="1113"/>
        <end position="1133"/>
    </location>
</feature>
<evidence type="ECO:0000313" key="5">
    <source>
        <dbReference type="EMBL" id="KAH9425531.1"/>
    </source>
</evidence>
<gene>
    <name evidence="5" type="ORF">DERP_006140</name>
</gene>
<dbReference type="SMART" id="SM00369">
    <property type="entry name" value="LRR_TYP"/>
    <property type="match status" value="9"/>
</dbReference>
<feature type="compositionally biased region" description="Acidic residues" evidence="3">
    <location>
        <begin position="1028"/>
        <end position="1044"/>
    </location>
</feature>
<keyword evidence="4" id="KW-0812">Transmembrane</keyword>
<keyword evidence="2" id="KW-0677">Repeat</keyword>
<feature type="transmembrane region" description="Helical" evidence="4">
    <location>
        <begin position="608"/>
        <end position="631"/>
    </location>
</feature>
<comment type="caution">
    <text evidence="5">The sequence shown here is derived from an EMBL/GenBank/DDBJ whole genome shotgun (WGS) entry which is preliminary data.</text>
</comment>
<protein>
    <submittedName>
        <fullName evidence="5">Uncharacterized protein</fullName>
    </submittedName>
</protein>
<dbReference type="SUPFAM" id="SSF52058">
    <property type="entry name" value="L domain-like"/>
    <property type="match status" value="2"/>
</dbReference>
<organism evidence="5 6">
    <name type="scientific">Dermatophagoides pteronyssinus</name>
    <name type="common">European house dust mite</name>
    <dbReference type="NCBI Taxonomy" id="6956"/>
    <lineage>
        <taxon>Eukaryota</taxon>
        <taxon>Metazoa</taxon>
        <taxon>Ecdysozoa</taxon>
        <taxon>Arthropoda</taxon>
        <taxon>Chelicerata</taxon>
        <taxon>Arachnida</taxon>
        <taxon>Acari</taxon>
        <taxon>Acariformes</taxon>
        <taxon>Sarcoptiformes</taxon>
        <taxon>Astigmata</taxon>
        <taxon>Psoroptidia</taxon>
        <taxon>Analgoidea</taxon>
        <taxon>Pyroglyphidae</taxon>
        <taxon>Dermatophagoidinae</taxon>
        <taxon>Dermatophagoides</taxon>
    </lineage>
</organism>
<feature type="compositionally biased region" description="Low complexity" evidence="3">
    <location>
        <begin position="723"/>
        <end position="737"/>
    </location>
</feature>
<dbReference type="EMBL" id="NJHN03000018">
    <property type="protein sequence ID" value="KAH9425531.1"/>
    <property type="molecule type" value="Genomic_DNA"/>
</dbReference>
<feature type="compositionally biased region" description="Polar residues" evidence="3">
    <location>
        <begin position="809"/>
        <end position="825"/>
    </location>
</feature>
<feature type="compositionally biased region" description="Low complexity" evidence="3">
    <location>
        <begin position="1072"/>
        <end position="1084"/>
    </location>
</feature>
<feature type="region of interest" description="Disordered" evidence="3">
    <location>
        <begin position="707"/>
        <end position="840"/>
    </location>
</feature>
<dbReference type="InterPro" id="IPR003591">
    <property type="entry name" value="Leu-rich_rpt_typical-subtyp"/>
</dbReference>
<feature type="compositionally biased region" description="Low complexity" evidence="3">
    <location>
        <begin position="963"/>
        <end position="994"/>
    </location>
</feature>
<dbReference type="Pfam" id="PF13855">
    <property type="entry name" value="LRR_8"/>
    <property type="match status" value="3"/>
</dbReference>
<accession>A0ABQ8JTA6</accession>
<keyword evidence="4" id="KW-1133">Transmembrane helix</keyword>
<feature type="compositionally biased region" description="Basic and acidic residues" evidence="3">
    <location>
        <begin position="995"/>
        <end position="1011"/>
    </location>
</feature>
<proteinExistence type="predicted"/>
<reference evidence="5 6" key="2">
    <citation type="journal article" date="2022" name="Mol. Biol. Evol.">
        <title>Comparative Genomics Reveals Insights into the Divergent Evolution of Astigmatic Mites and Household Pest Adaptations.</title>
        <authorList>
            <person name="Xiong Q."/>
            <person name="Wan A.T."/>
            <person name="Liu X."/>
            <person name="Fung C.S."/>
            <person name="Xiao X."/>
            <person name="Malainual N."/>
            <person name="Hou J."/>
            <person name="Wang L."/>
            <person name="Wang M."/>
            <person name="Yang K.Y."/>
            <person name="Cui Y."/>
            <person name="Leung E.L."/>
            <person name="Nong W."/>
            <person name="Shin S.K."/>
            <person name="Au S.W."/>
            <person name="Jeong K.Y."/>
            <person name="Chew F.T."/>
            <person name="Hui J.H."/>
            <person name="Leung T.F."/>
            <person name="Tungtrongchitr A."/>
            <person name="Zhong N."/>
            <person name="Liu Z."/>
            <person name="Tsui S.K."/>
        </authorList>
    </citation>
    <scope>NUCLEOTIDE SEQUENCE [LARGE SCALE GENOMIC DNA]</scope>
    <source>
        <strain evidence="5">Derp</strain>
    </source>
</reference>
<evidence type="ECO:0000256" key="1">
    <source>
        <dbReference type="ARBA" id="ARBA00022614"/>
    </source>
</evidence>
<dbReference type="InterPro" id="IPR032675">
    <property type="entry name" value="LRR_dom_sf"/>
</dbReference>
<feature type="region of interest" description="Disordered" evidence="3">
    <location>
        <begin position="867"/>
        <end position="1139"/>
    </location>
</feature>
<dbReference type="PROSITE" id="PS51450">
    <property type="entry name" value="LRR"/>
    <property type="match status" value="6"/>
</dbReference>
<dbReference type="PANTHER" id="PTHR24366">
    <property type="entry name" value="IG(IMMUNOGLOBULIN) AND LRR(LEUCINE RICH REPEAT) DOMAINS"/>
    <property type="match status" value="1"/>
</dbReference>
<feature type="compositionally biased region" description="Pro residues" evidence="3">
    <location>
        <begin position="953"/>
        <end position="962"/>
    </location>
</feature>
<feature type="compositionally biased region" description="Basic and acidic residues" evidence="3">
    <location>
        <begin position="921"/>
        <end position="936"/>
    </location>
</feature>
<dbReference type="PANTHER" id="PTHR24366:SF96">
    <property type="entry name" value="LEUCINE RICH REPEAT CONTAINING 53"/>
    <property type="match status" value="1"/>
</dbReference>
<keyword evidence="1" id="KW-0433">Leucine-rich repeat</keyword>
<evidence type="ECO:0000313" key="6">
    <source>
        <dbReference type="Proteomes" id="UP000887458"/>
    </source>
</evidence>
<dbReference type="Gene3D" id="3.80.10.10">
    <property type="entry name" value="Ribonuclease Inhibitor"/>
    <property type="match status" value="2"/>
</dbReference>
<feature type="compositionally biased region" description="Pro residues" evidence="3">
    <location>
        <begin position="878"/>
        <end position="887"/>
    </location>
</feature>
<feature type="compositionally biased region" description="Polar residues" evidence="3">
    <location>
        <begin position="782"/>
        <end position="800"/>
    </location>
</feature>
<evidence type="ECO:0000256" key="3">
    <source>
        <dbReference type="SAM" id="MobiDB-lite"/>
    </source>
</evidence>
<name>A0ABQ8JTA6_DERPT</name>
<feature type="compositionally biased region" description="Low complexity" evidence="3">
    <location>
        <begin position="826"/>
        <end position="836"/>
    </location>
</feature>